<dbReference type="PANTHER" id="PTHR13411">
    <property type="entry name" value="PLASMINOGEN RECEPTOR (KT)"/>
    <property type="match status" value="1"/>
</dbReference>
<dbReference type="OMA" id="GNKMERI"/>
<keyword evidence="3" id="KW-1185">Reference proteome</keyword>
<evidence type="ECO:0000313" key="2">
    <source>
        <dbReference type="EnsemblMetazoa" id="MESCA008189-PA"/>
    </source>
</evidence>
<organism evidence="2 3">
    <name type="scientific">Megaselia scalaris</name>
    <name type="common">Humpbacked fly</name>
    <name type="synonym">Phora scalaris</name>
    <dbReference type="NCBI Taxonomy" id="36166"/>
    <lineage>
        <taxon>Eukaryota</taxon>
        <taxon>Metazoa</taxon>
        <taxon>Ecdysozoa</taxon>
        <taxon>Arthropoda</taxon>
        <taxon>Hexapoda</taxon>
        <taxon>Insecta</taxon>
        <taxon>Pterygota</taxon>
        <taxon>Neoptera</taxon>
        <taxon>Endopterygota</taxon>
        <taxon>Diptera</taxon>
        <taxon>Brachycera</taxon>
        <taxon>Muscomorpha</taxon>
        <taxon>Platypezoidea</taxon>
        <taxon>Phoridae</taxon>
        <taxon>Megaseliini</taxon>
        <taxon>Megaselia</taxon>
    </lineage>
</organism>
<dbReference type="Proteomes" id="UP000015102">
    <property type="component" value="Unassembled WGS sequence"/>
</dbReference>
<dbReference type="PANTHER" id="PTHR13411:SF6">
    <property type="entry name" value="PLASMINOGEN RECEPTOR (KT)"/>
    <property type="match status" value="1"/>
</dbReference>
<dbReference type="EMBL" id="CAQQ02176559">
    <property type="status" value="NOT_ANNOTATED_CDS"/>
    <property type="molecule type" value="Genomic_DNA"/>
</dbReference>
<evidence type="ECO:0008006" key="4">
    <source>
        <dbReference type="Google" id="ProtNLM"/>
    </source>
</evidence>
<feature type="transmembrane region" description="Helical" evidence="1">
    <location>
        <begin position="27"/>
        <end position="48"/>
    </location>
</feature>
<dbReference type="EnsemblMetazoa" id="MESCA008189-RA">
    <property type="protein sequence ID" value="MESCA008189-PA"/>
    <property type="gene ID" value="MESCA008189"/>
</dbReference>
<protein>
    <recommendedName>
        <fullName evidence="4">Plasminogen receptor (KT)</fullName>
    </recommendedName>
</protein>
<keyword evidence="1" id="KW-0472">Membrane</keyword>
<feature type="transmembrane region" description="Helical" evidence="1">
    <location>
        <begin position="54"/>
        <end position="73"/>
    </location>
</feature>
<dbReference type="Pfam" id="PF10166">
    <property type="entry name" value="DUF2368"/>
    <property type="match status" value="1"/>
</dbReference>
<dbReference type="InterPro" id="IPR019319">
    <property type="entry name" value="Plg-R(KT)"/>
</dbReference>
<evidence type="ECO:0000313" key="3">
    <source>
        <dbReference type="Proteomes" id="UP000015102"/>
    </source>
</evidence>
<evidence type="ECO:0000256" key="1">
    <source>
        <dbReference type="SAM" id="Phobius"/>
    </source>
</evidence>
<sequence>MMERWIQMHYQIKSRERALEISKNRELFYWVSSFYMVSFVGSLLRYQRLKQTNIFTPMIPLTFVTAYFADLAYGSKLHRIKAEADMIMQHEDELLDWPGGLPTVASIDEARTEAEMEKKMHPHAS</sequence>
<proteinExistence type="predicted"/>
<reference evidence="2" key="2">
    <citation type="submission" date="2015-06" db="UniProtKB">
        <authorList>
            <consortium name="EnsemblMetazoa"/>
        </authorList>
    </citation>
    <scope>IDENTIFICATION</scope>
</reference>
<keyword evidence="1" id="KW-1133">Transmembrane helix</keyword>
<name>T1GWL2_MEGSC</name>
<dbReference type="AlphaFoldDB" id="T1GWL2"/>
<keyword evidence="1" id="KW-0812">Transmembrane</keyword>
<dbReference type="HOGENOM" id="CLU_115107_0_0_1"/>
<reference evidence="3" key="1">
    <citation type="submission" date="2013-02" db="EMBL/GenBank/DDBJ databases">
        <authorList>
            <person name="Hughes D."/>
        </authorList>
    </citation>
    <scope>NUCLEOTIDE SEQUENCE</scope>
    <source>
        <strain>Durham</strain>
        <strain evidence="3">NC isolate 2 -- Noor lab</strain>
    </source>
</reference>
<dbReference type="GO" id="GO:0005886">
    <property type="term" value="C:plasma membrane"/>
    <property type="evidence" value="ECO:0007669"/>
    <property type="project" value="InterPro"/>
</dbReference>
<accession>T1GWL2</accession>